<evidence type="ECO:0000256" key="1">
    <source>
        <dbReference type="ARBA" id="ARBA00022729"/>
    </source>
</evidence>
<evidence type="ECO:0000313" key="3">
    <source>
        <dbReference type="EMBL" id="RGP52897.1"/>
    </source>
</evidence>
<dbReference type="Pfam" id="PF19078">
    <property type="entry name" value="Big_12"/>
    <property type="match status" value="2"/>
</dbReference>
<evidence type="ECO:0000313" key="4">
    <source>
        <dbReference type="Proteomes" id="UP000265411"/>
    </source>
</evidence>
<gene>
    <name evidence="3" type="ORF">ASB58_17975</name>
</gene>
<feature type="domain" description="Bacterial Ig-like" evidence="2">
    <location>
        <begin position="2"/>
        <end position="86"/>
    </location>
</feature>
<comment type="caution">
    <text evidence="3">The sequence shown here is derived from an EMBL/GenBank/DDBJ whole genome shotgun (WGS) entry which is preliminary data.</text>
</comment>
<dbReference type="InterPro" id="IPR014755">
    <property type="entry name" value="Cu-Rt/internalin_Ig-like"/>
</dbReference>
<dbReference type="AlphaFoldDB" id="A0A395QYE2"/>
<dbReference type="RefSeq" id="WP_118131872.1">
    <property type="nucleotide sequence ID" value="NZ_LMAZ01000009.1"/>
</dbReference>
<dbReference type="OrthoDB" id="6091599at2"/>
<proteinExistence type="predicted"/>
<protein>
    <recommendedName>
        <fullName evidence="2">Bacterial Ig-like domain-containing protein</fullName>
    </recommendedName>
</protein>
<dbReference type="Proteomes" id="UP000265411">
    <property type="component" value="Unassembled WGS sequence"/>
</dbReference>
<sequence>MLGETATVTITFSEAVTGLDIADFTVANGILSDLISSDGGITWTATLTPTSNIEDSSNILTLDNTGYTDAAGNTGTGTTDSGNYSIDTLPPTISDIALDGPSPTNANSVSFTVTFSEAVSGVDLGDFALVTTGNAVGNLSSLTQIDAQTWQVNVTDVTGLGSLGLAVNAAVSGITDSNGNAMVANISVPGYDIIAANYIPDPGTGTPDTPFIAPPPTAPQPPPSLLPPPTVGNGLSLNDPFINPTPMQISLFAQIFSSRSTNGFLGFGGGDAGVFDRSTLADLFKPGHSPFDILLERSGGAFSLQQQLRFFSAVETEKTHQLSSALKGMSNTTQQS</sequence>
<reference evidence="3 4" key="1">
    <citation type="journal article" date="2018" name="Syst. Appl. Microbiol.">
        <title>Pseudomonas gallaeciensis sp. nov., isolated from crude-oil-contaminated intertidal sand samples after the Prestige oil spill.</title>
        <authorList>
            <person name="Mulet M."/>
            <person name="Sanchez D."/>
            <person name="Rodriguez A.C."/>
            <person name="Nogales B."/>
            <person name="Bosch R."/>
            <person name="Busquets A."/>
            <person name="Gomila M."/>
            <person name="Lalucat J."/>
            <person name="Garcia-Valdes E."/>
        </authorList>
    </citation>
    <scope>NUCLEOTIDE SEQUENCE [LARGE SCALE GENOMIC DNA]</scope>
    <source>
        <strain evidence="3 4">V113</strain>
    </source>
</reference>
<dbReference type="EMBL" id="LMAZ01000009">
    <property type="protein sequence ID" value="RGP52897.1"/>
    <property type="molecule type" value="Genomic_DNA"/>
</dbReference>
<evidence type="ECO:0000259" key="2">
    <source>
        <dbReference type="Pfam" id="PF19078"/>
    </source>
</evidence>
<name>A0A395QYE2_9PSED</name>
<feature type="domain" description="Bacterial Ig-like" evidence="2">
    <location>
        <begin position="87"/>
        <end position="183"/>
    </location>
</feature>
<organism evidence="3 4">
    <name type="scientific">Pseudomonas abyssi</name>
    <dbReference type="NCBI Taxonomy" id="170540"/>
    <lineage>
        <taxon>Bacteria</taxon>
        <taxon>Pseudomonadati</taxon>
        <taxon>Pseudomonadota</taxon>
        <taxon>Gammaproteobacteria</taxon>
        <taxon>Pseudomonadales</taxon>
        <taxon>Pseudomonadaceae</taxon>
        <taxon>Pseudomonas</taxon>
    </lineage>
</organism>
<keyword evidence="4" id="KW-1185">Reference proteome</keyword>
<accession>A0A395QYE2</accession>
<dbReference type="InterPro" id="IPR044048">
    <property type="entry name" value="Big_12"/>
</dbReference>
<dbReference type="Gene3D" id="2.60.40.1220">
    <property type="match status" value="1"/>
</dbReference>
<keyword evidence="1" id="KW-0732">Signal</keyword>